<keyword evidence="15" id="KW-0675">Receptor</keyword>
<gene>
    <name evidence="24" type="ORF">TEA_023231</name>
</gene>
<dbReference type="InterPro" id="IPR024171">
    <property type="entry name" value="SRK-like_kinase"/>
</dbReference>
<dbReference type="PANTHER" id="PTHR47974">
    <property type="entry name" value="OS07G0415500 PROTEIN"/>
    <property type="match status" value="1"/>
</dbReference>
<dbReference type="Pfam" id="PF07714">
    <property type="entry name" value="PK_Tyr_Ser-Thr"/>
    <property type="match status" value="1"/>
</dbReference>
<dbReference type="GO" id="GO:0004674">
    <property type="term" value="F:protein serine/threonine kinase activity"/>
    <property type="evidence" value="ECO:0007669"/>
    <property type="project" value="UniProtKB-KW"/>
</dbReference>
<dbReference type="CDD" id="cd01098">
    <property type="entry name" value="PAN_AP_plant"/>
    <property type="match status" value="1"/>
</dbReference>
<feature type="domain" description="Protein kinase" evidence="21">
    <location>
        <begin position="558"/>
        <end position="771"/>
    </location>
</feature>
<evidence type="ECO:0000256" key="3">
    <source>
        <dbReference type="ARBA" id="ARBA00022527"/>
    </source>
</evidence>
<evidence type="ECO:0000256" key="7">
    <source>
        <dbReference type="ARBA" id="ARBA00022729"/>
    </source>
</evidence>
<evidence type="ECO:0000259" key="21">
    <source>
        <dbReference type="PROSITE" id="PS50011"/>
    </source>
</evidence>
<evidence type="ECO:0000256" key="13">
    <source>
        <dbReference type="ARBA" id="ARBA00023136"/>
    </source>
</evidence>
<feature type="domain" description="Bulb-type lectin" evidence="22">
    <location>
        <begin position="120"/>
        <end position="246"/>
    </location>
</feature>
<dbReference type="Gene3D" id="1.10.510.10">
    <property type="entry name" value="Transferase(Phosphotransferase) domain 1"/>
    <property type="match status" value="1"/>
</dbReference>
<evidence type="ECO:0000259" key="22">
    <source>
        <dbReference type="PROSITE" id="PS50927"/>
    </source>
</evidence>
<evidence type="ECO:0000256" key="1">
    <source>
        <dbReference type="ARBA" id="ARBA00004251"/>
    </source>
</evidence>
<dbReference type="SUPFAM" id="SSF51110">
    <property type="entry name" value="alpha-D-mannose-specific plant lectins"/>
    <property type="match status" value="1"/>
</dbReference>
<evidence type="ECO:0000256" key="8">
    <source>
        <dbReference type="ARBA" id="ARBA00022734"/>
    </source>
</evidence>
<evidence type="ECO:0000256" key="10">
    <source>
        <dbReference type="ARBA" id="ARBA00022777"/>
    </source>
</evidence>
<keyword evidence="25" id="KW-1185">Reference proteome</keyword>
<sequence>MKGTIGYLALEWILRINTDQSEEGKFKFFPIWAANASIEGGDVLSLSDHKLEKNVDVEECGFAYLPWESIFFKLGVSSHPSAVGVQLGYHLGIIRQYSYFMFSVFFLCCISFTNHLSHGADTISTNQSLFGDHTIVSAGGNFAMGFYKPGKSSNYHICIWYKKVSTQTIVWVANRDIPISDRYSSELKILDGNLVLLNESQTPIWSTNQNSTTSNSVVAVLGNAANTHQSLTSWKNSEDPSPGLFSHILDANNSYVLLWNGSKQYWTNGPWNGEIFSLLPTMRQNYMFNISFVDNENESYLKYSPHDPYIISRVVMDVSGQLKQLTCLEGSEEWNLFWAQPGQQCDVYALCGPFGTCNQNTLPFCNCLTGFNPKSGNDWYLGDYSGGCVRRTKLQCGNTSAANQEKYRFQEYSNMRLPEHPQSVASGSATECESSCLKNCSCTAYAYDRNGCSIWTMHLVNLQQLLGNDSSGSSLYLRLAASEFSRDNNMGIIIGVVGSVVVLGFVYVMWKQQRRFIATPCVLWPNTFWLSFLGKDRIVAVYGSLVAFRYKDLQKATKNFSEKMGSGGFGSVFKGTLPDSTVIAVKKLESINQGEKQFRAEVNTLGTIQHINLVRLRGFCSEGNKKLLVHDYMQNGSLNSHLFHGKELKSAETALYTDIKPENILLDVEFCPKVADFGLAKLIGRELSRVLTTMRGTTGYLVPEWIVGIAITPKADVYSYEAWRICKVACWCIQDDGNDRPSMGQVVQILEGILDVNPPPIPRFLQALVNG</sequence>
<dbReference type="EC" id="2.7.11.1" evidence="19"/>
<protein>
    <recommendedName>
        <fullName evidence="19">Receptor-like serine/threonine-protein kinase</fullName>
        <ecNumber evidence="19">2.7.11.1</ecNumber>
    </recommendedName>
</protein>
<evidence type="ECO:0000259" key="23">
    <source>
        <dbReference type="PROSITE" id="PS50948"/>
    </source>
</evidence>
<dbReference type="EMBL" id="SDRB02010989">
    <property type="protein sequence ID" value="THG03300.1"/>
    <property type="molecule type" value="Genomic_DNA"/>
</dbReference>
<dbReference type="SMART" id="SM00108">
    <property type="entry name" value="B_lectin"/>
    <property type="match status" value="1"/>
</dbReference>
<keyword evidence="4" id="KW-0597">Phosphoprotein</keyword>
<evidence type="ECO:0000256" key="19">
    <source>
        <dbReference type="PIRNR" id="PIRNR000641"/>
    </source>
</evidence>
<evidence type="ECO:0000256" key="11">
    <source>
        <dbReference type="ARBA" id="ARBA00022840"/>
    </source>
</evidence>
<reference evidence="24 25" key="1">
    <citation type="journal article" date="2018" name="Proc. Natl. Acad. Sci. U.S.A.">
        <title>Draft genome sequence of Camellia sinensis var. sinensis provides insights into the evolution of the tea genome and tea quality.</title>
        <authorList>
            <person name="Wei C."/>
            <person name="Yang H."/>
            <person name="Wang S."/>
            <person name="Zhao J."/>
            <person name="Liu C."/>
            <person name="Gao L."/>
            <person name="Xia E."/>
            <person name="Lu Y."/>
            <person name="Tai Y."/>
            <person name="She G."/>
            <person name="Sun J."/>
            <person name="Cao H."/>
            <person name="Tong W."/>
            <person name="Gao Q."/>
            <person name="Li Y."/>
            <person name="Deng W."/>
            <person name="Jiang X."/>
            <person name="Wang W."/>
            <person name="Chen Q."/>
            <person name="Zhang S."/>
            <person name="Li H."/>
            <person name="Wu J."/>
            <person name="Wang P."/>
            <person name="Li P."/>
            <person name="Shi C."/>
            <person name="Zheng F."/>
            <person name="Jian J."/>
            <person name="Huang B."/>
            <person name="Shan D."/>
            <person name="Shi M."/>
            <person name="Fang C."/>
            <person name="Yue Y."/>
            <person name="Li F."/>
            <person name="Li D."/>
            <person name="Wei S."/>
            <person name="Han B."/>
            <person name="Jiang C."/>
            <person name="Yin Y."/>
            <person name="Xia T."/>
            <person name="Zhang Z."/>
            <person name="Bennetzen J.L."/>
            <person name="Zhao S."/>
            <person name="Wan X."/>
        </authorList>
    </citation>
    <scope>NUCLEOTIDE SEQUENCE [LARGE SCALE GENOMIC DNA]</scope>
    <source>
        <strain evidence="25">cv. Shuchazao</strain>
        <tissue evidence="24">Leaf</tissue>
    </source>
</reference>
<keyword evidence="8" id="KW-0430">Lectin</keyword>
<accession>A0A4S4DK78</accession>
<organism evidence="24 25">
    <name type="scientific">Camellia sinensis var. sinensis</name>
    <name type="common">China tea</name>
    <dbReference type="NCBI Taxonomy" id="542762"/>
    <lineage>
        <taxon>Eukaryota</taxon>
        <taxon>Viridiplantae</taxon>
        <taxon>Streptophyta</taxon>
        <taxon>Embryophyta</taxon>
        <taxon>Tracheophyta</taxon>
        <taxon>Spermatophyta</taxon>
        <taxon>Magnoliopsida</taxon>
        <taxon>eudicotyledons</taxon>
        <taxon>Gunneridae</taxon>
        <taxon>Pentapetalae</taxon>
        <taxon>asterids</taxon>
        <taxon>Ericales</taxon>
        <taxon>Theaceae</taxon>
        <taxon>Camellia</taxon>
    </lineage>
</organism>
<comment type="subcellular location">
    <subcellularLocation>
        <location evidence="1">Cell membrane</location>
        <topology evidence="1">Single-pass type I membrane protein</topology>
    </subcellularLocation>
</comment>
<evidence type="ECO:0000256" key="4">
    <source>
        <dbReference type="ARBA" id="ARBA00022553"/>
    </source>
</evidence>
<keyword evidence="16" id="KW-0325">Glycoprotein</keyword>
<dbReference type="Pfam" id="PF00954">
    <property type="entry name" value="S_locus_glycop"/>
    <property type="match status" value="1"/>
</dbReference>
<evidence type="ECO:0000256" key="20">
    <source>
        <dbReference type="SAM" id="Phobius"/>
    </source>
</evidence>
<keyword evidence="11 19" id="KW-0067">ATP-binding</keyword>
<dbReference type="Pfam" id="PF00069">
    <property type="entry name" value="Pkinase"/>
    <property type="match status" value="1"/>
</dbReference>
<dbReference type="InterPro" id="IPR000719">
    <property type="entry name" value="Prot_kinase_dom"/>
</dbReference>
<dbReference type="InterPro" id="IPR003609">
    <property type="entry name" value="Pan_app"/>
</dbReference>
<evidence type="ECO:0000256" key="12">
    <source>
        <dbReference type="ARBA" id="ARBA00022989"/>
    </source>
</evidence>
<comment type="caution">
    <text evidence="24">The sequence shown here is derived from an EMBL/GenBank/DDBJ whole genome shotgun (WGS) entry which is preliminary data.</text>
</comment>
<dbReference type="Gene3D" id="3.30.200.20">
    <property type="entry name" value="Phosphorylase Kinase, domain 1"/>
    <property type="match status" value="1"/>
</dbReference>
<evidence type="ECO:0000256" key="2">
    <source>
        <dbReference type="ARBA" id="ARBA00022475"/>
    </source>
</evidence>
<keyword evidence="12 20" id="KW-1133">Transmembrane helix</keyword>
<dbReference type="PIRSF" id="PIRSF000641">
    <property type="entry name" value="SRK"/>
    <property type="match status" value="1"/>
</dbReference>
<dbReference type="GO" id="GO:0005524">
    <property type="term" value="F:ATP binding"/>
    <property type="evidence" value="ECO:0007669"/>
    <property type="project" value="UniProtKB-KW"/>
</dbReference>
<dbReference type="CDD" id="cd00028">
    <property type="entry name" value="B_lectin"/>
    <property type="match status" value="1"/>
</dbReference>
<dbReference type="GO" id="GO:0005886">
    <property type="term" value="C:plasma membrane"/>
    <property type="evidence" value="ECO:0007669"/>
    <property type="project" value="UniProtKB-SubCell"/>
</dbReference>
<evidence type="ECO:0000313" key="24">
    <source>
        <dbReference type="EMBL" id="THG03300.1"/>
    </source>
</evidence>
<dbReference type="InterPro" id="IPR001245">
    <property type="entry name" value="Ser-Thr/Tyr_kinase_cat_dom"/>
</dbReference>
<keyword evidence="13 20" id="KW-0472">Membrane</keyword>
<keyword evidence="7" id="KW-0732">Signal</keyword>
<dbReference type="SUPFAM" id="SSF56112">
    <property type="entry name" value="Protein kinase-like (PK-like)"/>
    <property type="match status" value="1"/>
</dbReference>
<dbReference type="InterPro" id="IPR036426">
    <property type="entry name" value="Bulb-type_lectin_dom_sf"/>
</dbReference>
<evidence type="ECO:0000256" key="17">
    <source>
        <dbReference type="ARBA" id="ARBA00047899"/>
    </source>
</evidence>
<dbReference type="AlphaFoldDB" id="A0A4S4DK78"/>
<keyword evidence="2" id="KW-1003">Cell membrane</keyword>
<dbReference type="Pfam" id="PF01453">
    <property type="entry name" value="B_lectin"/>
    <property type="match status" value="1"/>
</dbReference>
<evidence type="ECO:0000256" key="9">
    <source>
        <dbReference type="ARBA" id="ARBA00022741"/>
    </source>
</evidence>
<dbReference type="STRING" id="542762.A0A4S4DK78"/>
<dbReference type="Gene3D" id="2.90.10.10">
    <property type="entry name" value="Bulb-type lectin domain"/>
    <property type="match status" value="1"/>
</dbReference>
<evidence type="ECO:0000256" key="14">
    <source>
        <dbReference type="ARBA" id="ARBA00023157"/>
    </source>
</evidence>
<feature type="domain" description="Apple" evidence="23">
    <location>
        <begin position="396"/>
        <end position="480"/>
    </location>
</feature>
<dbReference type="PROSITE" id="PS50927">
    <property type="entry name" value="BULB_LECTIN"/>
    <property type="match status" value="1"/>
</dbReference>
<evidence type="ECO:0000256" key="16">
    <source>
        <dbReference type="ARBA" id="ARBA00023180"/>
    </source>
</evidence>
<dbReference type="Pfam" id="PF08276">
    <property type="entry name" value="PAN_2"/>
    <property type="match status" value="1"/>
</dbReference>
<dbReference type="SMART" id="SM00220">
    <property type="entry name" value="S_TKc"/>
    <property type="match status" value="1"/>
</dbReference>
<dbReference type="PROSITE" id="PS50011">
    <property type="entry name" value="PROTEIN_KINASE_DOM"/>
    <property type="match status" value="1"/>
</dbReference>
<keyword evidence="9 19" id="KW-0547">Nucleotide-binding</keyword>
<comment type="catalytic activity">
    <reaction evidence="18 19">
        <text>L-seryl-[protein] + ATP = O-phospho-L-seryl-[protein] + ADP + H(+)</text>
        <dbReference type="Rhea" id="RHEA:17989"/>
        <dbReference type="Rhea" id="RHEA-COMP:9863"/>
        <dbReference type="Rhea" id="RHEA-COMP:11604"/>
        <dbReference type="ChEBI" id="CHEBI:15378"/>
        <dbReference type="ChEBI" id="CHEBI:29999"/>
        <dbReference type="ChEBI" id="CHEBI:30616"/>
        <dbReference type="ChEBI" id="CHEBI:83421"/>
        <dbReference type="ChEBI" id="CHEBI:456216"/>
        <dbReference type="EC" id="2.7.11.1"/>
    </reaction>
</comment>
<keyword evidence="6 20" id="KW-0812">Transmembrane</keyword>
<dbReference type="FunFam" id="3.30.200.20:FF:000370">
    <property type="entry name" value="Receptor-like protein kinase 4"/>
    <property type="match status" value="1"/>
</dbReference>
<dbReference type="PANTHER" id="PTHR47974:SF19">
    <property type="entry name" value="RECEPTOR-LIKE SERINE_THREONINE-PROTEIN KINASE"/>
    <property type="match status" value="1"/>
</dbReference>
<dbReference type="SMART" id="SM00473">
    <property type="entry name" value="PAN_AP"/>
    <property type="match status" value="1"/>
</dbReference>
<keyword evidence="5 19" id="KW-0808">Transferase</keyword>
<evidence type="ECO:0000256" key="18">
    <source>
        <dbReference type="ARBA" id="ARBA00048679"/>
    </source>
</evidence>
<evidence type="ECO:0000256" key="6">
    <source>
        <dbReference type="ARBA" id="ARBA00022692"/>
    </source>
</evidence>
<proteinExistence type="inferred from homology"/>
<name>A0A4S4DK78_CAMSN</name>
<comment type="similarity">
    <text evidence="19">Belongs to the protein kinase superfamily. Ser/Thr protein kinase family.</text>
</comment>
<dbReference type="InterPro" id="IPR001480">
    <property type="entry name" value="Bulb-type_lectin_dom"/>
</dbReference>
<evidence type="ECO:0000256" key="5">
    <source>
        <dbReference type="ARBA" id="ARBA00022679"/>
    </source>
</evidence>
<comment type="catalytic activity">
    <reaction evidence="17 19">
        <text>L-threonyl-[protein] + ATP = O-phospho-L-threonyl-[protein] + ADP + H(+)</text>
        <dbReference type="Rhea" id="RHEA:46608"/>
        <dbReference type="Rhea" id="RHEA-COMP:11060"/>
        <dbReference type="Rhea" id="RHEA-COMP:11605"/>
        <dbReference type="ChEBI" id="CHEBI:15378"/>
        <dbReference type="ChEBI" id="CHEBI:30013"/>
        <dbReference type="ChEBI" id="CHEBI:30616"/>
        <dbReference type="ChEBI" id="CHEBI:61977"/>
        <dbReference type="ChEBI" id="CHEBI:456216"/>
        <dbReference type="EC" id="2.7.11.1"/>
    </reaction>
</comment>
<evidence type="ECO:0000256" key="15">
    <source>
        <dbReference type="ARBA" id="ARBA00023170"/>
    </source>
</evidence>
<dbReference type="InterPro" id="IPR000858">
    <property type="entry name" value="S_locus_glycoprot_dom"/>
</dbReference>
<dbReference type="GO" id="GO:0048544">
    <property type="term" value="P:recognition of pollen"/>
    <property type="evidence" value="ECO:0007669"/>
    <property type="project" value="InterPro"/>
</dbReference>
<keyword evidence="3 19" id="KW-0723">Serine/threonine-protein kinase</keyword>
<keyword evidence="10 19" id="KW-0418">Kinase</keyword>
<evidence type="ECO:0000313" key="25">
    <source>
        <dbReference type="Proteomes" id="UP000306102"/>
    </source>
</evidence>
<dbReference type="GO" id="GO:0030246">
    <property type="term" value="F:carbohydrate binding"/>
    <property type="evidence" value="ECO:0007669"/>
    <property type="project" value="UniProtKB-KW"/>
</dbReference>
<keyword evidence="14" id="KW-1015">Disulfide bond</keyword>
<dbReference type="PROSITE" id="PS50948">
    <property type="entry name" value="PAN"/>
    <property type="match status" value="1"/>
</dbReference>
<dbReference type="Proteomes" id="UP000306102">
    <property type="component" value="Unassembled WGS sequence"/>
</dbReference>
<dbReference type="InterPro" id="IPR011009">
    <property type="entry name" value="Kinase-like_dom_sf"/>
</dbReference>
<feature type="transmembrane region" description="Helical" evidence="20">
    <location>
        <begin position="490"/>
        <end position="510"/>
    </location>
</feature>
<dbReference type="GO" id="GO:0106310">
    <property type="term" value="F:protein serine kinase activity"/>
    <property type="evidence" value="ECO:0007669"/>
    <property type="project" value="RHEA"/>
</dbReference>